<dbReference type="Proteomes" id="UP000027590">
    <property type="component" value="Unassembled WGS sequence"/>
</dbReference>
<reference evidence="2 3" key="1">
    <citation type="journal article" date="2014" name="Genome Biol. Evol.">
        <title>Acetic acid bacteria genomes reveal functional traits for adaptation to life in insect guts.</title>
        <authorList>
            <person name="Chouaia B."/>
            <person name="Gaiarsa S."/>
            <person name="Crotti E."/>
            <person name="Comandatore F."/>
            <person name="Degli Esposti M."/>
            <person name="Ricci I."/>
            <person name="Alma A."/>
            <person name="Favia G."/>
            <person name="Bandi C."/>
            <person name="Daffonchio D."/>
        </authorList>
    </citation>
    <scope>NUCLEOTIDE SEQUENCE [LARGE SCALE GENOMIC DNA]</scope>
    <source>
        <strain evidence="3">AM169</strain>
    </source>
</reference>
<sequence length="46" mass="4709">MSVQTGRTLLPPEGTMPGIHPEDDTAPPPGHLPVSTTEAEAALTTS</sequence>
<evidence type="ECO:0000313" key="3">
    <source>
        <dbReference type="Proteomes" id="UP000027590"/>
    </source>
</evidence>
<name>A0A7U7G4H0_9PROT</name>
<feature type="region of interest" description="Disordered" evidence="1">
    <location>
        <begin position="1"/>
        <end position="46"/>
    </location>
</feature>
<dbReference type="EMBL" id="CBLY010000002">
    <property type="protein sequence ID" value="CDG32963.1"/>
    <property type="molecule type" value="Genomic_DNA"/>
</dbReference>
<comment type="caution">
    <text evidence="2">The sequence shown here is derived from an EMBL/GenBank/DDBJ whole genome shotgun (WGS) entry which is preliminary data.</text>
</comment>
<reference evidence="2 3" key="2">
    <citation type="journal article" date="2014" name="PLoS ONE">
        <title>Evolution of mitochondria reconstructed from the energy metabolism of living bacteria.</title>
        <authorList>
            <person name="Degli Esposti M."/>
            <person name="Chouaia B."/>
            <person name="Comandatore F."/>
            <person name="Crotti E."/>
            <person name="Sassera D."/>
            <person name="Lievens P.M."/>
            <person name="Daffonchio D."/>
            <person name="Bandi C."/>
        </authorList>
    </citation>
    <scope>NUCLEOTIDE SEQUENCE [LARGE SCALE GENOMIC DNA]</scope>
    <source>
        <strain evidence="3">AM169</strain>
    </source>
</reference>
<evidence type="ECO:0000256" key="1">
    <source>
        <dbReference type="SAM" id="MobiDB-lite"/>
    </source>
</evidence>
<proteinExistence type="predicted"/>
<feature type="compositionally biased region" description="Low complexity" evidence="1">
    <location>
        <begin position="36"/>
        <end position="46"/>
    </location>
</feature>
<protein>
    <submittedName>
        <fullName evidence="2">Uncharacterized protein</fullName>
    </submittedName>
</protein>
<gene>
    <name evidence="2" type="ORF">SACS_0225</name>
</gene>
<dbReference type="AlphaFoldDB" id="A0A7U7G4H0"/>
<accession>A0A7U7G4H0</accession>
<organism evidence="2 3">
    <name type="scientific">Parasaccharibacter apium</name>
    <dbReference type="NCBI Taxonomy" id="1510841"/>
    <lineage>
        <taxon>Bacteria</taxon>
        <taxon>Pseudomonadati</taxon>
        <taxon>Pseudomonadota</taxon>
        <taxon>Alphaproteobacteria</taxon>
        <taxon>Acetobacterales</taxon>
        <taxon>Acetobacteraceae</taxon>
        <taxon>Parasaccharibacter</taxon>
    </lineage>
</organism>
<evidence type="ECO:0000313" key="2">
    <source>
        <dbReference type="EMBL" id="CDG32963.1"/>
    </source>
</evidence>